<dbReference type="InterPro" id="IPR006856">
    <property type="entry name" value="MATalpha_HMGbox"/>
</dbReference>
<name>A0AAN7VZL2_9PEZI</name>
<gene>
    <name evidence="10" type="ORF">LTR97_011305</name>
</gene>
<evidence type="ECO:0000256" key="3">
    <source>
        <dbReference type="ARBA" id="ARBA00023125"/>
    </source>
</evidence>
<proteinExistence type="inferred from homology"/>
<dbReference type="GO" id="GO:0008301">
    <property type="term" value="F:DNA binding, bending"/>
    <property type="evidence" value="ECO:0007669"/>
    <property type="project" value="InterPro"/>
</dbReference>
<dbReference type="AlphaFoldDB" id="A0AAN7VZL2"/>
<dbReference type="InterPro" id="IPR036910">
    <property type="entry name" value="HMG_box_dom_sf"/>
</dbReference>
<protein>
    <recommendedName>
        <fullName evidence="1">Mating-type protein MAT-1</fullName>
    </recommendedName>
</protein>
<evidence type="ECO:0000256" key="4">
    <source>
        <dbReference type="ARBA" id="ARBA00023163"/>
    </source>
</evidence>
<dbReference type="PROSITE" id="PS51325">
    <property type="entry name" value="ALPHA_BOX"/>
    <property type="match status" value="1"/>
</dbReference>
<evidence type="ECO:0000256" key="6">
    <source>
        <dbReference type="ARBA" id="ARBA00035106"/>
    </source>
</evidence>
<feature type="region of interest" description="Disordered" evidence="8">
    <location>
        <begin position="58"/>
        <end position="86"/>
    </location>
</feature>
<keyword evidence="4 7" id="KW-0804">Transcription</keyword>
<dbReference type="GO" id="GO:0045895">
    <property type="term" value="P:positive regulation of mating-type specific transcription, DNA-templated"/>
    <property type="evidence" value="ECO:0007669"/>
    <property type="project" value="InterPro"/>
</dbReference>
<keyword evidence="5 7" id="KW-0539">Nucleus</keyword>
<keyword evidence="3 7" id="KW-0238">DNA-binding</keyword>
<comment type="caution">
    <text evidence="10">The sequence shown here is derived from an EMBL/GenBank/DDBJ whole genome shotgun (WGS) entry which is preliminary data.</text>
</comment>
<dbReference type="GO" id="GO:0005634">
    <property type="term" value="C:nucleus"/>
    <property type="evidence" value="ECO:0007669"/>
    <property type="project" value="UniProtKB-SubCell"/>
</dbReference>
<dbReference type="EMBL" id="JAVRQU010000020">
    <property type="protein sequence ID" value="KAK5692131.1"/>
    <property type="molecule type" value="Genomic_DNA"/>
</dbReference>
<evidence type="ECO:0000256" key="7">
    <source>
        <dbReference type="RuleBase" id="RU003516"/>
    </source>
</evidence>
<organism evidence="10 11">
    <name type="scientific">Elasticomyces elasticus</name>
    <dbReference type="NCBI Taxonomy" id="574655"/>
    <lineage>
        <taxon>Eukaryota</taxon>
        <taxon>Fungi</taxon>
        <taxon>Dikarya</taxon>
        <taxon>Ascomycota</taxon>
        <taxon>Pezizomycotina</taxon>
        <taxon>Dothideomycetes</taxon>
        <taxon>Dothideomycetidae</taxon>
        <taxon>Mycosphaerellales</taxon>
        <taxon>Teratosphaeriaceae</taxon>
        <taxon>Elasticomyces</taxon>
    </lineage>
</organism>
<sequence length="391" mass="42131">MATSNPIPQELSTYLATCSSEHADQIIQALREANQRNATRPTDRPTPATHNMVVQNPVIRGGKRAKQPKPRVKKSKTDGVSGGPKRPLNSWMAFRKYYNASLSPHTQKAISKILMTWWRDDPFSAKWAILAKAYSILRGCREKEDAPLDHFLALAVPLMGIVPPEHYQSMMGWQLIAASDGDQDKAPKVVRFFQPDFTSFDTKYTLTTLSVDDLVEYCMGSGYLNDASTRASVGDAQGSLTMAVQPATTATATTAVPANLNITVANNNDNDNGPMSPFSASLAHQLGLALGPGYPAPPPAPTALAAPIAPVAPAAQVMAATINTSEDKSGYPYNGMFDPTAQFNITFNPLEETVGLADGGIYDAFDPSASMSVDDMLNLDWSQFVNDDSTA</sequence>
<comment type="similarity">
    <text evidence="7">Belongs to the MATALPHA1 family.</text>
</comment>
<comment type="subcellular location">
    <subcellularLocation>
        <location evidence="7">Nucleus</location>
    </subcellularLocation>
</comment>
<evidence type="ECO:0000256" key="1">
    <source>
        <dbReference type="ARBA" id="ARBA00015083"/>
    </source>
</evidence>
<keyword evidence="2 7" id="KW-0805">Transcription regulation</keyword>
<dbReference type="SUPFAM" id="SSF47095">
    <property type="entry name" value="HMG-box"/>
    <property type="match status" value="1"/>
</dbReference>
<feature type="compositionally biased region" description="Basic residues" evidence="8">
    <location>
        <begin position="61"/>
        <end position="74"/>
    </location>
</feature>
<evidence type="ECO:0000259" key="9">
    <source>
        <dbReference type="PROSITE" id="PS51325"/>
    </source>
</evidence>
<dbReference type="Pfam" id="PF04769">
    <property type="entry name" value="MATalpha_HMGbox"/>
    <property type="match status" value="1"/>
</dbReference>
<evidence type="ECO:0000256" key="5">
    <source>
        <dbReference type="ARBA" id="ARBA00023242"/>
    </source>
</evidence>
<dbReference type="Proteomes" id="UP001310594">
    <property type="component" value="Unassembled WGS sequence"/>
</dbReference>
<reference evidence="10" key="1">
    <citation type="submission" date="2023-08" db="EMBL/GenBank/DDBJ databases">
        <title>Black Yeasts Isolated from many extreme environments.</title>
        <authorList>
            <person name="Coleine C."/>
            <person name="Stajich J.E."/>
            <person name="Selbmann L."/>
        </authorList>
    </citation>
    <scope>NUCLEOTIDE SEQUENCE</scope>
    <source>
        <strain evidence="10">CCFEE 5810</strain>
    </source>
</reference>
<comment type="function">
    <text evidence="6">Mating type proteins are sequence specific DNA-binding proteins that act as master switches in fungal differentiation by controlling gene expression in a cell type-specific fashion. Transcriptional activator that induces the transcription of alpha-specific genes.</text>
</comment>
<evidence type="ECO:0000256" key="8">
    <source>
        <dbReference type="SAM" id="MobiDB-lite"/>
    </source>
</evidence>
<evidence type="ECO:0000256" key="2">
    <source>
        <dbReference type="ARBA" id="ARBA00023015"/>
    </source>
</evidence>
<feature type="domain" description="Alpha box" evidence="9">
    <location>
        <begin position="83"/>
        <end position="138"/>
    </location>
</feature>
<accession>A0AAN7VZL2</accession>
<evidence type="ECO:0000313" key="11">
    <source>
        <dbReference type="Proteomes" id="UP001310594"/>
    </source>
</evidence>
<evidence type="ECO:0000313" key="10">
    <source>
        <dbReference type="EMBL" id="KAK5692131.1"/>
    </source>
</evidence>